<dbReference type="InterPro" id="IPR051238">
    <property type="entry name" value="GDSL_esterase/lipase"/>
</dbReference>
<keyword evidence="7" id="KW-0443">Lipid metabolism</keyword>
<evidence type="ECO:0000313" key="9">
    <source>
        <dbReference type="Proteomes" id="UP000436088"/>
    </source>
</evidence>
<comment type="subcellular location">
    <subcellularLocation>
        <location evidence="1">Secreted</location>
    </subcellularLocation>
</comment>
<evidence type="ECO:0000256" key="3">
    <source>
        <dbReference type="ARBA" id="ARBA00022525"/>
    </source>
</evidence>
<dbReference type="Gene3D" id="3.40.50.1110">
    <property type="entry name" value="SGNH hydrolase"/>
    <property type="match status" value="1"/>
</dbReference>
<evidence type="ECO:0000313" key="8">
    <source>
        <dbReference type="EMBL" id="KAE8706149.1"/>
    </source>
</evidence>
<keyword evidence="3" id="KW-0964">Secreted</keyword>
<evidence type="ECO:0000256" key="4">
    <source>
        <dbReference type="ARBA" id="ARBA00022729"/>
    </source>
</evidence>
<accession>A0A6A3ATC0</accession>
<dbReference type="PANTHER" id="PTHR45650">
    <property type="entry name" value="GDSL-LIKE LIPASE/ACYLHYDROLASE-RELATED"/>
    <property type="match status" value="1"/>
</dbReference>
<evidence type="ECO:0000256" key="2">
    <source>
        <dbReference type="ARBA" id="ARBA00008668"/>
    </source>
</evidence>
<evidence type="ECO:0000256" key="5">
    <source>
        <dbReference type="ARBA" id="ARBA00022801"/>
    </source>
</evidence>
<gene>
    <name evidence="8" type="ORF">F3Y22_tig00110403pilonHSYRG00093</name>
</gene>
<name>A0A6A3ATC0_HIBSY</name>
<keyword evidence="5" id="KW-0378">Hydrolase</keyword>
<keyword evidence="6" id="KW-0442">Lipid degradation</keyword>
<dbReference type="GO" id="GO:0016788">
    <property type="term" value="F:hydrolase activity, acting on ester bonds"/>
    <property type="evidence" value="ECO:0007669"/>
    <property type="project" value="InterPro"/>
</dbReference>
<dbReference type="Proteomes" id="UP000436088">
    <property type="component" value="Unassembled WGS sequence"/>
</dbReference>
<comment type="similarity">
    <text evidence="2">Belongs to the 'GDSL' lipolytic enzyme family.</text>
</comment>
<evidence type="ECO:0000256" key="7">
    <source>
        <dbReference type="ARBA" id="ARBA00023098"/>
    </source>
</evidence>
<dbReference type="EMBL" id="VEPZ02000972">
    <property type="protein sequence ID" value="KAE8706149.1"/>
    <property type="molecule type" value="Genomic_DNA"/>
</dbReference>
<sequence>MLLVLLSMSNKADASPQVPCYFIFGDSLSDNGNNNNLPTLAKVNYLPYGNDFPQGPTGRFSDGRNMHDFIAELLGFEDYIPAFANSGGKDIFNGVNYASGSAGIRNETGRHLVNLKNYHK</sequence>
<dbReference type="InterPro" id="IPR036514">
    <property type="entry name" value="SGNH_hydro_sf"/>
</dbReference>
<protein>
    <submittedName>
        <fullName evidence="8">GDSL esterase/lipase</fullName>
    </submittedName>
</protein>
<dbReference type="AlphaFoldDB" id="A0A6A3ATC0"/>
<dbReference type="GO" id="GO:0005576">
    <property type="term" value="C:extracellular region"/>
    <property type="evidence" value="ECO:0007669"/>
    <property type="project" value="UniProtKB-SubCell"/>
</dbReference>
<keyword evidence="9" id="KW-1185">Reference proteome</keyword>
<evidence type="ECO:0000256" key="1">
    <source>
        <dbReference type="ARBA" id="ARBA00004613"/>
    </source>
</evidence>
<keyword evidence="4" id="KW-0732">Signal</keyword>
<proteinExistence type="inferred from homology"/>
<dbReference type="InterPro" id="IPR001087">
    <property type="entry name" value="GDSL"/>
</dbReference>
<dbReference type="PANTHER" id="PTHR45650:SF9">
    <property type="entry name" value="SGNH HYDROLASE-TYPE ESTERASE DOMAIN-CONTAINING PROTEIN"/>
    <property type="match status" value="1"/>
</dbReference>
<dbReference type="GO" id="GO:0016042">
    <property type="term" value="P:lipid catabolic process"/>
    <property type="evidence" value="ECO:0007669"/>
    <property type="project" value="UniProtKB-KW"/>
</dbReference>
<evidence type="ECO:0000256" key="6">
    <source>
        <dbReference type="ARBA" id="ARBA00022963"/>
    </source>
</evidence>
<reference evidence="8" key="1">
    <citation type="submission" date="2019-09" db="EMBL/GenBank/DDBJ databases">
        <title>Draft genome information of white flower Hibiscus syriacus.</title>
        <authorList>
            <person name="Kim Y.-M."/>
        </authorList>
    </citation>
    <scope>NUCLEOTIDE SEQUENCE [LARGE SCALE GENOMIC DNA]</scope>
    <source>
        <strain evidence="8">YM2019G1</strain>
    </source>
</reference>
<organism evidence="8 9">
    <name type="scientific">Hibiscus syriacus</name>
    <name type="common">Rose of Sharon</name>
    <dbReference type="NCBI Taxonomy" id="106335"/>
    <lineage>
        <taxon>Eukaryota</taxon>
        <taxon>Viridiplantae</taxon>
        <taxon>Streptophyta</taxon>
        <taxon>Embryophyta</taxon>
        <taxon>Tracheophyta</taxon>
        <taxon>Spermatophyta</taxon>
        <taxon>Magnoliopsida</taxon>
        <taxon>eudicotyledons</taxon>
        <taxon>Gunneridae</taxon>
        <taxon>Pentapetalae</taxon>
        <taxon>rosids</taxon>
        <taxon>malvids</taxon>
        <taxon>Malvales</taxon>
        <taxon>Malvaceae</taxon>
        <taxon>Malvoideae</taxon>
        <taxon>Hibiscus</taxon>
    </lineage>
</organism>
<dbReference type="Pfam" id="PF00657">
    <property type="entry name" value="Lipase_GDSL"/>
    <property type="match status" value="1"/>
</dbReference>
<comment type="caution">
    <text evidence="8">The sequence shown here is derived from an EMBL/GenBank/DDBJ whole genome shotgun (WGS) entry which is preliminary data.</text>
</comment>